<comment type="caution">
    <text evidence="13">The sequence shown here is derived from an EMBL/GenBank/DDBJ whole genome shotgun (WGS) entry which is preliminary data.</text>
</comment>
<dbReference type="InterPro" id="IPR010982">
    <property type="entry name" value="Lambda_DNA-bd_dom_sf"/>
</dbReference>
<evidence type="ECO:0000256" key="2">
    <source>
        <dbReference type="ARBA" id="ARBA00023015"/>
    </source>
</evidence>
<dbReference type="PANTHER" id="PTHR14618:SF0">
    <property type="entry name" value="HOMEOBOX-CONTAINING PROTEIN 1"/>
    <property type="match status" value="1"/>
</dbReference>
<evidence type="ECO:0000256" key="8">
    <source>
        <dbReference type="RuleBase" id="RU000682"/>
    </source>
</evidence>
<evidence type="ECO:0000256" key="7">
    <source>
        <dbReference type="PROSITE-ProRule" id="PRU00108"/>
    </source>
</evidence>
<dbReference type="GO" id="GO:0003691">
    <property type="term" value="F:double-stranded telomeric DNA binding"/>
    <property type="evidence" value="ECO:0007669"/>
    <property type="project" value="InterPro"/>
</dbReference>
<name>A0A813NTP0_9BILA</name>
<dbReference type="Pfam" id="PF04814">
    <property type="entry name" value="HNF-1_N"/>
    <property type="match status" value="1"/>
</dbReference>
<organism evidence="13 14">
    <name type="scientific">Adineta steineri</name>
    <dbReference type="NCBI Taxonomy" id="433720"/>
    <lineage>
        <taxon>Eukaryota</taxon>
        <taxon>Metazoa</taxon>
        <taxon>Spiralia</taxon>
        <taxon>Gnathifera</taxon>
        <taxon>Rotifera</taxon>
        <taxon>Eurotatoria</taxon>
        <taxon>Bdelloidea</taxon>
        <taxon>Adinetida</taxon>
        <taxon>Adinetidae</taxon>
        <taxon>Adineta</taxon>
    </lineage>
</organism>
<gene>
    <name evidence="13" type="ORF">QVE165_LOCUS1108</name>
</gene>
<evidence type="ECO:0000259" key="10">
    <source>
        <dbReference type="PROSITE" id="PS50071"/>
    </source>
</evidence>
<dbReference type="InterPro" id="IPR009057">
    <property type="entry name" value="Homeodomain-like_sf"/>
</dbReference>
<protein>
    <recommendedName>
        <fullName evidence="15">Homeobox domain-containing protein</fullName>
    </recommendedName>
</protein>
<feature type="compositionally biased region" description="Low complexity" evidence="9">
    <location>
        <begin position="82"/>
        <end position="108"/>
    </location>
</feature>
<dbReference type="PROSITE" id="PS51937">
    <property type="entry name" value="HNF_P1"/>
    <property type="match status" value="1"/>
</dbReference>
<dbReference type="InterPro" id="IPR044869">
    <property type="entry name" value="HNF-1_POU"/>
</dbReference>
<feature type="compositionally biased region" description="Low complexity" evidence="9">
    <location>
        <begin position="15"/>
        <end position="28"/>
    </location>
</feature>
<dbReference type="InterPro" id="IPR001356">
    <property type="entry name" value="HD"/>
</dbReference>
<accession>A0A813NTP0</accession>
<dbReference type="GO" id="GO:0005634">
    <property type="term" value="C:nucleus"/>
    <property type="evidence" value="ECO:0007669"/>
    <property type="project" value="UniProtKB-SubCell"/>
</dbReference>
<evidence type="ECO:0000259" key="11">
    <source>
        <dbReference type="PROSITE" id="PS51936"/>
    </source>
</evidence>
<dbReference type="PANTHER" id="PTHR14618">
    <property type="entry name" value="HOMEODOX-CONTAINING PROTEIN 1 HMBOX1"/>
    <property type="match status" value="1"/>
</dbReference>
<dbReference type="GO" id="GO:0045893">
    <property type="term" value="P:positive regulation of DNA-templated transcription"/>
    <property type="evidence" value="ECO:0007669"/>
    <property type="project" value="InterPro"/>
</dbReference>
<keyword evidence="3 7" id="KW-0238">DNA-binding</keyword>
<dbReference type="OrthoDB" id="5856131at2759"/>
<evidence type="ECO:0000256" key="1">
    <source>
        <dbReference type="ARBA" id="ARBA00004123"/>
    </source>
</evidence>
<dbReference type="PROSITE" id="PS51936">
    <property type="entry name" value="POU_4"/>
    <property type="match status" value="1"/>
</dbReference>
<dbReference type="EMBL" id="CAJNOM010000003">
    <property type="protein sequence ID" value="CAF0744421.1"/>
    <property type="molecule type" value="Genomic_DNA"/>
</dbReference>
<evidence type="ECO:0000313" key="14">
    <source>
        <dbReference type="Proteomes" id="UP000663832"/>
    </source>
</evidence>
<evidence type="ECO:0000256" key="6">
    <source>
        <dbReference type="ARBA" id="ARBA00023242"/>
    </source>
</evidence>
<dbReference type="AlphaFoldDB" id="A0A813NTP0"/>
<keyword evidence="14" id="KW-1185">Reference proteome</keyword>
<dbReference type="SUPFAM" id="SSF47413">
    <property type="entry name" value="lambda repressor-like DNA-binding domains"/>
    <property type="match status" value="1"/>
</dbReference>
<dbReference type="CDD" id="cd00086">
    <property type="entry name" value="homeodomain"/>
    <property type="match status" value="1"/>
</dbReference>
<dbReference type="Pfam" id="PF00046">
    <property type="entry name" value="Homeodomain"/>
    <property type="match status" value="1"/>
</dbReference>
<evidence type="ECO:0000256" key="3">
    <source>
        <dbReference type="ARBA" id="ARBA00023125"/>
    </source>
</evidence>
<feature type="compositionally biased region" description="Polar residues" evidence="9">
    <location>
        <begin position="174"/>
        <end position="188"/>
    </location>
</feature>
<evidence type="ECO:0008006" key="15">
    <source>
        <dbReference type="Google" id="ProtNLM"/>
    </source>
</evidence>
<feature type="compositionally biased region" description="Polar residues" evidence="9">
    <location>
        <begin position="1"/>
        <end position="14"/>
    </location>
</feature>
<keyword evidence="5" id="KW-0804">Transcription</keyword>
<dbReference type="Gene3D" id="1.10.260.40">
    <property type="entry name" value="lambda repressor-like DNA-binding domains"/>
    <property type="match status" value="1"/>
</dbReference>
<keyword evidence="4 7" id="KW-0371">Homeobox</keyword>
<feature type="DNA-binding region" description="Homeobox" evidence="7">
    <location>
        <begin position="315"/>
        <end position="392"/>
    </location>
</feature>
<dbReference type="InterPro" id="IPR044866">
    <property type="entry name" value="HNF_P1"/>
</dbReference>
<feature type="region of interest" description="Disordered" evidence="9">
    <location>
        <begin position="73"/>
        <end position="188"/>
    </location>
</feature>
<dbReference type="SUPFAM" id="SSF46689">
    <property type="entry name" value="Homeodomain-like"/>
    <property type="match status" value="1"/>
</dbReference>
<dbReference type="InterPro" id="IPR040363">
    <property type="entry name" value="HMBOX1"/>
</dbReference>
<proteinExistence type="predicted"/>
<evidence type="ECO:0000313" key="13">
    <source>
        <dbReference type="EMBL" id="CAF0744421.1"/>
    </source>
</evidence>
<feature type="domain" description="POU-specific atypical" evidence="11">
    <location>
        <begin position="182"/>
        <end position="278"/>
    </location>
</feature>
<evidence type="ECO:0000256" key="9">
    <source>
        <dbReference type="SAM" id="MobiDB-lite"/>
    </source>
</evidence>
<feature type="domain" description="Homeobox" evidence="10">
    <location>
        <begin position="313"/>
        <end position="391"/>
    </location>
</feature>
<dbReference type="PROSITE" id="PS50071">
    <property type="entry name" value="HOMEOBOX_2"/>
    <property type="match status" value="1"/>
</dbReference>
<feature type="compositionally biased region" description="Low complexity" evidence="9">
    <location>
        <begin position="146"/>
        <end position="165"/>
    </location>
</feature>
<feature type="region of interest" description="Disordered" evidence="9">
    <location>
        <begin position="1"/>
        <end position="30"/>
    </location>
</feature>
<evidence type="ECO:0000259" key="12">
    <source>
        <dbReference type="PROSITE" id="PS51937"/>
    </source>
</evidence>
<keyword evidence="6 7" id="KW-0539">Nucleus</keyword>
<dbReference type="InterPro" id="IPR006899">
    <property type="entry name" value="HNF-1_N"/>
</dbReference>
<feature type="compositionally biased region" description="Polar residues" evidence="9">
    <location>
        <begin position="109"/>
        <end position="125"/>
    </location>
</feature>
<feature type="region of interest" description="Disordered" evidence="9">
    <location>
        <begin position="492"/>
        <end position="516"/>
    </location>
</feature>
<evidence type="ECO:0000256" key="5">
    <source>
        <dbReference type="ARBA" id="ARBA00023163"/>
    </source>
</evidence>
<reference evidence="13" key="1">
    <citation type="submission" date="2021-02" db="EMBL/GenBank/DDBJ databases">
        <authorList>
            <person name="Nowell W R."/>
        </authorList>
    </citation>
    <scope>NUCLEOTIDE SEQUENCE</scope>
</reference>
<dbReference type="SMART" id="SM00389">
    <property type="entry name" value="HOX"/>
    <property type="match status" value="1"/>
</dbReference>
<sequence>MMTMEASSNSRDGLSSSSTTTTTTTTTSLQLSVEQWELLRRLRNSHLTKLQIIRAYDELDRLDRELGNLFNSAPPLPPPLTLPSSASTSSSSASSTVVPPTDPVSPSTINSQQTSPPSSVLNNNNKRPHSHITNGLPPVRTTNGYHSSHTYHPTSSSSSTSSNTSVRPARNSVHEINSTPSNQHETINQNDLEEEARELQELLAKGDIAIHNEISVFVYRYDLKQSQIARMAAVNQAYVSKFLRGDLFDLSENGRMAICRWYIRYKKIVQSMGGAQPSAELLTNLTSSCETSTKVPRLAESQTNNNLSPVSFDTPKRTRFTFRPEHLDILEKAFIDNPYPDPRRREDIARICNEARTRIDGTNELLNERDRVTDAIVTHWFQNKRKMAKSQRVSIQEDSIPLNISNSNNNHSSAMSMNDYENTNGDDDMHINHHQQQKSTIPVVDIDCFDTPASLLDPQMAAYRAIMSRMVPFANNMNGNSSPRRFVKQEPILNQDDSSHGDESNSQSPLNDHLSP</sequence>
<dbReference type="Proteomes" id="UP000663832">
    <property type="component" value="Unassembled WGS sequence"/>
</dbReference>
<feature type="domain" description="HNF-p1" evidence="12">
    <location>
        <begin position="27"/>
        <end position="58"/>
    </location>
</feature>
<evidence type="ECO:0000256" key="4">
    <source>
        <dbReference type="ARBA" id="ARBA00023155"/>
    </source>
</evidence>
<dbReference type="Gene3D" id="1.10.10.60">
    <property type="entry name" value="Homeodomain-like"/>
    <property type="match status" value="1"/>
</dbReference>
<comment type="subcellular location">
    <subcellularLocation>
        <location evidence="1 7 8">Nucleus</location>
    </subcellularLocation>
</comment>
<keyword evidence="2" id="KW-0805">Transcription regulation</keyword>